<dbReference type="GO" id="GO:0004040">
    <property type="term" value="F:amidase activity"/>
    <property type="evidence" value="ECO:0007669"/>
    <property type="project" value="UniProtKB-EC"/>
</dbReference>
<dbReference type="Gene3D" id="3.90.1300.10">
    <property type="entry name" value="Amidase signature (AS) domain"/>
    <property type="match status" value="1"/>
</dbReference>
<dbReference type="EMBL" id="ML995931">
    <property type="protein sequence ID" value="KAF2764279.1"/>
    <property type="molecule type" value="Genomic_DNA"/>
</dbReference>
<proteinExistence type="inferred from homology"/>
<feature type="active site" description="Charge relay system" evidence="5">
    <location>
        <position position="220"/>
    </location>
</feature>
<comment type="similarity">
    <text evidence="2">Belongs to the amidase family.</text>
</comment>
<feature type="binding site" evidence="6">
    <location>
        <position position="194"/>
    </location>
    <ligand>
        <name>substrate</name>
    </ligand>
</feature>
<sequence length="547" mass="60012">MGASAEEIEECVKNQDWTDIAAKTQTKLRNSMPSEWRIPQDKLPRIDQIDVADFPRTSGLLNETEIKITESYATEIVGAVAAGEWTAEEVTRSFCHRAAIAHQLTNCLTILMFDEGIAQARKLDEHFARTGKAVGPLHGLPVSLKDNFNVKGKPSSVGFCSWALEPMQDESTIVGVLRSLGAIVYVKTNVPTAMMIAETVNNCYGRTVNPLKRDLTSGGSSGGESALIAMRGSPLGVGTDIGGSLRIPAACTGIFTIRPSYGRFPHFDARTGLAGQESVASVHGPMAQSVADLRLWAESVVGTQPWLQDPKVIELPWRPISLPQKLKFAVLWNNGIITPTPPVQRALKETVVKLVAAGHEVVSWPNTDHAEATALLGKFFVADGGKSIKKILEPVSEPMRPEMKAYEDAQELGVYDLWLLQKQRTALCKRYLDRWNAVDSLDAILSPTTPYATTKHGQFRNVSYTCVYNILDYSAVSFPTGVYVDKERDIYPASFKAQGQDDEITKNEYDAATVHGMPVSLQLVSRRLEEERILAITERVVADLAAE</sequence>
<dbReference type="Pfam" id="PF01425">
    <property type="entry name" value="Amidase"/>
    <property type="match status" value="1"/>
</dbReference>
<organism evidence="8 9">
    <name type="scientific">Teratosphaeria nubilosa</name>
    <dbReference type="NCBI Taxonomy" id="161662"/>
    <lineage>
        <taxon>Eukaryota</taxon>
        <taxon>Fungi</taxon>
        <taxon>Dikarya</taxon>
        <taxon>Ascomycota</taxon>
        <taxon>Pezizomycotina</taxon>
        <taxon>Dothideomycetes</taxon>
        <taxon>Dothideomycetidae</taxon>
        <taxon>Mycosphaerellales</taxon>
        <taxon>Teratosphaeriaceae</taxon>
        <taxon>Teratosphaeria</taxon>
    </lineage>
</organism>
<accession>A0A6G1KVI8</accession>
<keyword evidence="9" id="KW-1185">Reference proteome</keyword>
<dbReference type="PANTHER" id="PTHR46072:SF11">
    <property type="entry name" value="AMIDASE-RELATED"/>
    <property type="match status" value="1"/>
</dbReference>
<dbReference type="AlphaFoldDB" id="A0A6G1KVI8"/>
<evidence type="ECO:0000256" key="4">
    <source>
        <dbReference type="ARBA" id="ARBA00022801"/>
    </source>
</evidence>
<gene>
    <name evidence="8" type="ORF">EJ03DRAFT_332007</name>
</gene>
<evidence type="ECO:0000256" key="3">
    <source>
        <dbReference type="ARBA" id="ARBA00012922"/>
    </source>
</evidence>
<dbReference type="PIRSF" id="PIRSF001221">
    <property type="entry name" value="Amidase_fungi"/>
    <property type="match status" value="1"/>
</dbReference>
<dbReference type="SUPFAM" id="SSF75304">
    <property type="entry name" value="Amidase signature (AS) enzymes"/>
    <property type="match status" value="1"/>
</dbReference>
<evidence type="ECO:0000256" key="2">
    <source>
        <dbReference type="ARBA" id="ARBA00009199"/>
    </source>
</evidence>
<evidence type="ECO:0000313" key="8">
    <source>
        <dbReference type="EMBL" id="KAF2764279.1"/>
    </source>
</evidence>
<dbReference type="PROSITE" id="PS00571">
    <property type="entry name" value="AMIDASES"/>
    <property type="match status" value="1"/>
</dbReference>
<dbReference type="OrthoDB" id="6428749at2759"/>
<dbReference type="EC" id="3.5.1.4" evidence="3"/>
<comment type="catalytic activity">
    <reaction evidence="1">
        <text>a monocarboxylic acid amide + H2O = a monocarboxylate + NH4(+)</text>
        <dbReference type="Rhea" id="RHEA:12020"/>
        <dbReference type="ChEBI" id="CHEBI:15377"/>
        <dbReference type="ChEBI" id="CHEBI:28938"/>
        <dbReference type="ChEBI" id="CHEBI:35757"/>
        <dbReference type="ChEBI" id="CHEBI:83628"/>
        <dbReference type="EC" id="3.5.1.4"/>
    </reaction>
</comment>
<dbReference type="InterPro" id="IPR023631">
    <property type="entry name" value="Amidase_dom"/>
</dbReference>
<feature type="binding site" evidence="6">
    <location>
        <begin position="241"/>
        <end position="244"/>
    </location>
    <ligand>
        <name>substrate</name>
    </ligand>
</feature>
<evidence type="ECO:0000256" key="6">
    <source>
        <dbReference type="PIRSR" id="PIRSR001221-2"/>
    </source>
</evidence>
<evidence type="ECO:0000256" key="5">
    <source>
        <dbReference type="PIRSR" id="PIRSR001221-1"/>
    </source>
</evidence>
<dbReference type="PANTHER" id="PTHR46072">
    <property type="entry name" value="AMIDASE-RELATED-RELATED"/>
    <property type="match status" value="1"/>
</dbReference>
<feature type="domain" description="Amidase" evidence="7">
    <location>
        <begin position="89"/>
        <end position="534"/>
    </location>
</feature>
<dbReference type="InterPro" id="IPR036928">
    <property type="entry name" value="AS_sf"/>
</dbReference>
<feature type="binding site" evidence="6">
    <location>
        <position position="220"/>
    </location>
    <ligand>
        <name>substrate</name>
    </ligand>
</feature>
<protein>
    <recommendedName>
        <fullName evidence="3">amidase</fullName>
        <ecNumber evidence="3">3.5.1.4</ecNumber>
    </recommendedName>
</protein>
<evidence type="ECO:0000313" key="9">
    <source>
        <dbReference type="Proteomes" id="UP000799436"/>
    </source>
</evidence>
<keyword evidence="4" id="KW-0378">Hydrolase</keyword>
<dbReference type="Proteomes" id="UP000799436">
    <property type="component" value="Unassembled WGS sequence"/>
</dbReference>
<feature type="active site" description="Acyl-ester intermediate" evidence="5">
    <location>
        <position position="244"/>
    </location>
</feature>
<name>A0A6G1KVI8_9PEZI</name>
<evidence type="ECO:0000259" key="7">
    <source>
        <dbReference type="Pfam" id="PF01425"/>
    </source>
</evidence>
<evidence type="ECO:0000256" key="1">
    <source>
        <dbReference type="ARBA" id="ARBA00001311"/>
    </source>
</evidence>
<dbReference type="InterPro" id="IPR020556">
    <property type="entry name" value="Amidase_CS"/>
</dbReference>
<reference evidence="8" key="1">
    <citation type="journal article" date="2020" name="Stud. Mycol.">
        <title>101 Dothideomycetes genomes: a test case for predicting lifestyles and emergence of pathogens.</title>
        <authorList>
            <person name="Haridas S."/>
            <person name="Albert R."/>
            <person name="Binder M."/>
            <person name="Bloem J."/>
            <person name="Labutti K."/>
            <person name="Salamov A."/>
            <person name="Andreopoulos B."/>
            <person name="Baker S."/>
            <person name="Barry K."/>
            <person name="Bills G."/>
            <person name="Bluhm B."/>
            <person name="Cannon C."/>
            <person name="Castanera R."/>
            <person name="Culley D."/>
            <person name="Daum C."/>
            <person name="Ezra D."/>
            <person name="Gonzalez J."/>
            <person name="Henrissat B."/>
            <person name="Kuo A."/>
            <person name="Liang C."/>
            <person name="Lipzen A."/>
            <person name="Lutzoni F."/>
            <person name="Magnuson J."/>
            <person name="Mondo S."/>
            <person name="Nolan M."/>
            <person name="Ohm R."/>
            <person name="Pangilinan J."/>
            <person name="Park H.-J."/>
            <person name="Ramirez L."/>
            <person name="Alfaro M."/>
            <person name="Sun H."/>
            <person name="Tritt A."/>
            <person name="Yoshinaga Y."/>
            <person name="Zwiers L.-H."/>
            <person name="Turgeon B."/>
            <person name="Goodwin S."/>
            <person name="Spatafora J."/>
            <person name="Crous P."/>
            <person name="Grigoriev I."/>
        </authorList>
    </citation>
    <scope>NUCLEOTIDE SEQUENCE</scope>
    <source>
        <strain evidence="8">CBS 116005</strain>
    </source>
</reference>
<feature type="active site" description="Charge relay system" evidence="5">
    <location>
        <position position="145"/>
    </location>
</feature>